<dbReference type="InterPro" id="IPR000979">
    <property type="entry name" value="Phosphodiesterase_MJ0936/Vps29"/>
</dbReference>
<comment type="caution">
    <text evidence="4">The sequence shown here is derived from an EMBL/GenBank/DDBJ whole genome shotgun (WGS) entry which is preliminary data.</text>
</comment>
<evidence type="ECO:0000313" key="5">
    <source>
        <dbReference type="Proteomes" id="UP000230088"/>
    </source>
</evidence>
<comment type="similarity">
    <text evidence="1 2">Belongs to the metallophosphoesterase superfamily. YfcE family.</text>
</comment>
<name>A0A2H0YMV9_9BACT</name>
<feature type="domain" description="Calcineurin-like phosphoesterase" evidence="3">
    <location>
        <begin position="35"/>
        <end position="186"/>
    </location>
</feature>
<organism evidence="4 5">
    <name type="scientific">Candidatus Nealsonbacteria bacterium CG08_land_8_20_14_0_20_38_20</name>
    <dbReference type="NCBI Taxonomy" id="1974705"/>
    <lineage>
        <taxon>Bacteria</taxon>
        <taxon>Candidatus Nealsoniibacteriota</taxon>
    </lineage>
</organism>
<dbReference type="PANTHER" id="PTHR43165:SF1">
    <property type="entry name" value="PHOSPHODIESTERASE MJ0936"/>
    <property type="match status" value="1"/>
</dbReference>
<gene>
    <name evidence="4" type="ORF">COT33_00140</name>
</gene>
<dbReference type="EC" id="3.1.4.-" evidence="2"/>
<dbReference type="EMBL" id="PEYD01000003">
    <property type="protein sequence ID" value="PIS39790.1"/>
    <property type="molecule type" value="Genomic_DNA"/>
</dbReference>
<dbReference type="Proteomes" id="UP000230088">
    <property type="component" value="Unassembled WGS sequence"/>
</dbReference>
<dbReference type="PANTHER" id="PTHR43165">
    <property type="entry name" value="METALLOPHOSPHOESTERASE"/>
    <property type="match status" value="1"/>
</dbReference>
<evidence type="ECO:0000256" key="1">
    <source>
        <dbReference type="ARBA" id="ARBA00008950"/>
    </source>
</evidence>
<dbReference type="Gene3D" id="3.60.21.10">
    <property type="match status" value="1"/>
</dbReference>
<evidence type="ECO:0000313" key="4">
    <source>
        <dbReference type="EMBL" id="PIS39790.1"/>
    </source>
</evidence>
<reference evidence="5" key="1">
    <citation type="submission" date="2017-09" db="EMBL/GenBank/DDBJ databases">
        <title>Depth-based differentiation of microbial function through sediment-hosted aquifers and enrichment of novel symbionts in the deep terrestrial subsurface.</title>
        <authorList>
            <person name="Probst A.J."/>
            <person name="Ladd B."/>
            <person name="Jarett J.K."/>
            <person name="Geller-Mcgrath D.E."/>
            <person name="Sieber C.M.K."/>
            <person name="Emerson J.B."/>
            <person name="Anantharaman K."/>
            <person name="Thomas B.C."/>
            <person name="Malmstrom R."/>
            <person name="Stieglmeier M."/>
            <person name="Klingl A."/>
            <person name="Woyke T."/>
            <person name="Ryan C.M."/>
            <person name="Banfield J.F."/>
        </authorList>
    </citation>
    <scope>NUCLEOTIDE SEQUENCE [LARGE SCALE GENOMIC DNA]</scope>
</reference>
<dbReference type="AlphaFoldDB" id="A0A2H0YMV9"/>
<evidence type="ECO:0000259" key="3">
    <source>
        <dbReference type="Pfam" id="PF12850"/>
    </source>
</evidence>
<dbReference type="GO" id="GO:0046872">
    <property type="term" value="F:metal ion binding"/>
    <property type="evidence" value="ECO:0007669"/>
    <property type="project" value="UniProtKB-KW"/>
</dbReference>
<dbReference type="InterPro" id="IPR029052">
    <property type="entry name" value="Metallo-depent_PP-like"/>
</dbReference>
<protein>
    <recommendedName>
        <fullName evidence="2">Phosphoesterase</fullName>
        <ecNumber evidence="2">3.1.4.-</ecNumber>
    </recommendedName>
</protein>
<proteinExistence type="inferred from homology"/>
<evidence type="ECO:0000256" key="2">
    <source>
        <dbReference type="RuleBase" id="RU362039"/>
    </source>
</evidence>
<comment type="cofactor">
    <cofactor evidence="2">
        <name>a divalent metal cation</name>
        <dbReference type="ChEBI" id="CHEBI:60240"/>
    </cofactor>
</comment>
<sequence>MLKRQRKFSVGSRNINLLRVSKKQLIGLKIIFKSMKIAIVSDTHDNLANLDKLLSFVKKEKITAIFHCGDFTMPETLVHLVSKFDGELFLSLGNADLKEEILEIFSKREGLTIFEDIGSVQLENKKIIFSHFLENIKNELKNYDFAFFGHTHKPSLKIFGKTMVLNPGNLAGLYYKATFAILDLKTESPQLKIVDIHQKFSKSLIAVDKI</sequence>
<dbReference type="InterPro" id="IPR024654">
    <property type="entry name" value="Calcineurin-like_PHP_lpxH"/>
</dbReference>
<accession>A0A2H0YMV9</accession>
<dbReference type="InterPro" id="IPR053193">
    <property type="entry name" value="MetalloPDE_YfcE-like"/>
</dbReference>
<dbReference type="NCBIfam" id="TIGR00040">
    <property type="entry name" value="yfcE"/>
    <property type="match status" value="1"/>
</dbReference>
<dbReference type="Pfam" id="PF12850">
    <property type="entry name" value="Metallophos_2"/>
    <property type="match status" value="1"/>
</dbReference>
<dbReference type="SUPFAM" id="SSF56300">
    <property type="entry name" value="Metallo-dependent phosphatases"/>
    <property type="match status" value="1"/>
</dbReference>
<dbReference type="GO" id="GO:0016787">
    <property type="term" value="F:hydrolase activity"/>
    <property type="evidence" value="ECO:0007669"/>
    <property type="project" value="UniProtKB-UniRule"/>
</dbReference>
<keyword evidence="2" id="KW-0479">Metal-binding</keyword>